<dbReference type="Proteomes" id="UP000015100">
    <property type="component" value="Unassembled WGS sequence"/>
</dbReference>
<dbReference type="HOGENOM" id="CLU_1669335_0_0_1"/>
<protein>
    <submittedName>
        <fullName evidence="2">Uncharacterized protein</fullName>
    </submittedName>
</protein>
<name>S8A8F6_DACHA</name>
<gene>
    <name evidence="2" type="ORF">H072_8948</name>
</gene>
<sequence length="158" mass="17744">MQGKIPQSPQRKLLIRGVETTAMSSIVKINETYNQLFEATKIRYNILRIYSINSSLGNKAFKMPNTPPAYQEEEGAPVYDEPEGGVPSYDNENYVREDWCNAPAQEEESSSAQAADDDDTWDSSGNVDQHFANVAEERGMIRDSDRDQINDLFGGNDN</sequence>
<evidence type="ECO:0000313" key="2">
    <source>
        <dbReference type="EMBL" id="EPS37366.1"/>
    </source>
</evidence>
<proteinExistence type="predicted"/>
<keyword evidence="3" id="KW-1185">Reference proteome</keyword>
<reference evidence="3" key="2">
    <citation type="submission" date="2013-04" db="EMBL/GenBank/DDBJ databases">
        <title>Genomic mechanisms accounting for the adaptation to parasitism in nematode-trapping fungi.</title>
        <authorList>
            <person name="Ahren D.G."/>
        </authorList>
    </citation>
    <scope>NUCLEOTIDE SEQUENCE [LARGE SCALE GENOMIC DNA]</scope>
    <source>
        <strain evidence="3">CBS 200.50</strain>
    </source>
</reference>
<evidence type="ECO:0000313" key="3">
    <source>
        <dbReference type="Proteomes" id="UP000015100"/>
    </source>
</evidence>
<comment type="caution">
    <text evidence="2">The sequence shown here is derived from an EMBL/GenBank/DDBJ whole genome shotgun (WGS) entry which is preliminary data.</text>
</comment>
<dbReference type="AlphaFoldDB" id="S8A8F6"/>
<dbReference type="EMBL" id="AQGS01000650">
    <property type="protein sequence ID" value="EPS37366.1"/>
    <property type="molecule type" value="Genomic_DNA"/>
</dbReference>
<evidence type="ECO:0000256" key="1">
    <source>
        <dbReference type="SAM" id="MobiDB-lite"/>
    </source>
</evidence>
<accession>S8A8F6</accession>
<feature type="compositionally biased region" description="Basic and acidic residues" evidence="1">
    <location>
        <begin position="135"/>
        <end position="149"/>
    </location>
</feature>
<feature type="compositionally biased region" description="Acidic residues" evidence="1">
    <location>
        <begin position="105"/>
        <end position="121"/>
    </location>
</feature>
<reference evidence="2 3" key="1">
    <citation type="journal article" date="2013" name="PLoS Genet.">
        <title>Genomic mechanisms accounting for the adaptation to parasitism in nematode-trapping fungi.</title>
        <authorList>
            <person name="Meerupati T."/>
            <person name="Andersson K.M."/>
            <person name="Friman E."/>
            <person name="Kumar D."/>
            <person name="Tunlid A."/>
            <person name="Ahren D."/>
        </authorList>
    </citation>
    <scope>NUCLEOTIDE SEQUENCE [LARGE SCALE GENOMIC DNA]</scope>
    <source>
        <strain evidence="2 3">CBS 200.50</strain>
    </source>
</reference>
<organism evidence="2 3">
    <name type="scientific">Dactylellina haptotyla (strain CBS 200.50)</name>
    <name type="common">Nematode-trapping fungus</name>
    <name type="synonym">Monacrosporium haptotylum</name>
    <dbReference type="NCBI Taxonomy" id="1284197"/>
    <lineage>
        <taxon>Eukaryota</taxon>
        <taxon>Fungi</taxon>
        <taxon>Dikarya</taxon>
        <taxon>Ascomycota</taxon>
        <taxon>Pezizomycotina</taxon>
        <taxon>Orbiliomycetes</taxon>
        <taxon>Orbiliales</taxon>
        <taxon>Orbiliaceae</taxon>
        <taxon>Dactylellina</taxon>
    </lineage>
</organism>
<feature type="region of interest" description="Disordered" evidence="1">
    <location>
        <begin position="58"/>
        <end position="158"/>
    </location>
</feature>
<feature type="compositionally biased region" description="Acidic residues" evidence="1">
    <location>
        <begin position="71"/>
        <end position="83"/>
    </location>
</feature>